<dbReference type="EMBL" id="JAEHOC010000060">
    <property type="protein sequence ID" value="KAG2424937.1"/>
    <property type="molecule type" value="Genomic_DNA"/>
</dbReference>
<protein>
    <submittedName>
        <fullName evidence="1">Uncharacterized protein</fullName>
    </submittedName>
</protein>
<dbReference type="OrthoDB" id="550658at2759"/>
<evidence type="ECO:0000313" key="2">
    <source>
        <dbReference type="Proteomes" id="UP000650467"/>
    </source>
</evidence>
<evidence type="ECO:0000313" key="1">
    <source>
        <dbReference type="EMBL" id="KAG2424937.1"/>
    </source>
</evidence>
<proteinExistence type="predicted"/>
<accession>A0A835SHG3</accession>
<name>A0A835SHG3_CHLIN</name>
<sequence>MDPHADQICAICDMTRDRGGRDTKRNHATSFGLLMYDVCGLRPALISRFHTVDQMADRVKHMVRSSDAATEQHMWSADGAPLCTCFQCPCCSRILSSRSANNHMEAALYAIYNLLDEQSRRRFKAVRQRADLPARRAMREMLLMQLHIHNKPEPGAPFWCGHPPMGEEEAAQQEACATFLRRKWQEAAAEVVVVTNTTTTSSIGAVRRAVPASSEVPNLVESMHKKKKAPEPPVAPTPPPIMSWAASIDHVYAAFEIHDDAQLPQLNFPVLCPLEYVAYVCKDLQTNNIFIMFKWSNQGRPTLLLPLNMRQIPLSEIKRVIVDGVGNIIVQTLL</sequence>
<comment type="caution">
    <text evidence="1">The sequence shown here is derived from an EMBL/GenBank/DDBJ whole genome shotgun (WGS) entry which is preliminary data.</text>
</comment>
<dbReference type="AlphaFoldDB" id="A0A835SHG3"/>
<keyword evidence="2" id="KW-1185">Reference proteome</keyword>
<dbReference type="Proteomes" id="UP000650467">
    <property type="component" value="Unassembled WGS sequence"/>
</dbReference>
<reference evidence="1" key="1">
    <citation type="journal article" date="2020" name="bioRxiv">
        <title>Comparative genomics of Chlamydomonas.</title>
        <authorList>
            <person name="Craig R.J."/>
            <person name="Hasan A.R."/>
            <person name="Ness R.W."/>
            <person name="Keightley P.D."/>
        </authorList>
    </citation>
    <scope>NUCLEOTIDE SEQUENCE</scope>
    <source>
        <strain evidence="1">SAG 7.73</strain>
    </source>
</reference>
<gene>
    <name evidence="1" type="ORF">HXX76_014095</name>
</gene>
<organism evidence="1 2">
    <name type="scientific">Chlamydomonas incerta</name>
    <dbReference type="NCBI Taxonomy" id="51695"/>
    <lineage>
        <taxon>Eukaryota</taxon>
        <taxon>Viridiplantae</taxon>
        <taxon>Chlorophyta</taxon>
        <taxon>core chlorophytes</taxon>
        <taxon>Chlorophyceae</taxon>
        <taxon>CS clade</taxon>
        <taxon>Chlamydomonadales</taxon>
        <taxon>Chlamydomonadaceae</taxon>
        <taxon>Chlamydomonas</taxon>
    </lineage>
</organism>